<evidence type="ECO:0000256" key="1">
    <source>
        <dbReference type="SAM" id="Phobius"/>
    </source>
</evidence>
<feature type="transmembrane region" description="Helical" evidence="1">
    <location>
        <begin position="89"/>
        <end position="107"/>
    </location>
</feature>
<feature type="transmembrane region" description="Helical" evidence="1">
    <location>
        <begin position="172"/>
        <end position="201"/>
    </location>
</feature>
<feature type="transmembrane region" description="Helical" evidence="1">
    <location>
        <begin position="371"/>
        <end position="394"/>
    </location>
</feature>
<keyword evidence="1" id="KW-1133">Transmembrane helix</keyword>
<organism evidence="2 3">
    <name type="scientific">Streptococcus mutans</name>
    <dbReference type="NCBI Taxonomy" id="1309"/>
    <lineage>
        <taxon>Bacteria</taxon>
        <taxon>Bacillati</taxon>
        <taxon>Bacillota</taxon>
        <taxon>Bacilli</taxon>
        <taxon>Lactobacillales</taxon>
        <taxon>Streptococcaceae</taxon>
        <taxon>Streptococcus</taxon>
    </lineage>
</organism>
<feature type="transmembrane region" description="Helical" evidence="1">
    <location>
        <begin position="267"/>
        <end position="290"/>
    </location>
</feature>
<dbReference type="RefSeq" id="WP_192072171.1">
    <property type="nucleotide sequence ID" value="NZ_CP066294.2"/>
</dbReference>
<reference evidence="3" key="1">
    <citation type="submission" date="2020-12" db="EMBL/GenBank/DDBJ databases">
        <authorList>
            <person name="Wen Z.T."/>
        </authorList>
    </citation>
    <scope>NUCLEOTIDE SEQUENCE [LARGE SCALE GENOMIC DNA]</scope>
    <source>
        <strain evidence="3">27-3</strain>
    </source>
</reference>
<feature type="transmembrane region" description="Helical" evidence="1">
    <location>
        <begin position="119"/>
        <end position="143"/>
    </location>
</feature>
<evidence type="ECO:0000313" key="3">
    <source>
        <dbReference type="Proteomes" id="UP000595884"/>
    </source>
</evidence>
<protein>
    <recommendedName>
        <fullName evidence="4">Glucosyltransferase</fullName>
    </recommendedName>
</protein>
<sequence length="438" mass="50625">MLIYRRRVFMEKVISFIKNHYRLLLFYFIVSIIFTLELVVYINDAGDQTIFAHELSKHGFFEYAIYRYQTWSSRLLIESVTMFMSGHHYIIFDISLLGLTFLFLYALKQIILPEKGYLYVKYSLPIVFIVIFPGVLFTSAGLIPTVTNYLFPMFALVIGWCLLNQKNNFSVLLAFIAISFAFMQEQFTVLGFLIIGFLLIAEFVKNQKINMRYLGAFGVSLLGLISAFFSPGSDSRLSQEIATWYPGFNKLSLITKILKGYLETNRIIFVTAELNIFFILLLIIIILSLLKKQFFSTVAISFIVYTLIINKLGISNLFTAIQKIVDTQNVRKNHLYFSIKENLYPLIIYTALLLIITVVIFYLFEEKIKGLLAVVILVAGYASRMLVSLSPTIYASQLRTYIPLLFAVFIVILLLLREGYPLLKEKVRWQEGKFKSNY</sequence>
<keyword evidence="1" id="KW-0472">Membrane</keyword>
<dbReference type="EMBL" id="CP066294">
    <property type="protein sequence ID" value="QQL48009.1"/>
    <property type="molecule type" value="Genomic_DNA"/>
</dbReference>
<feature type="transmembrane region" description="Helical" evidence="1">
    <location>
        <begin position="302"/>
        <end position="322"/>
    </location>
</feature>
<evidence type="ECO:0008006" key="4">
    <source>
        <dbReference type="Google" id="ProtNLM"/>
    </source>
</evidence>
<evidence type="ECO:0000313" key="2">
    <source>
        <dbReference type="EMBL" id="QQL48009.1"/>
    </source>
</evidence>
<dbReference type="AlphaFoldDB" id="A0AAX1K4N3"/>
<feature type="transmembrane region" description="Helical" evidence="1">
    <location>
        <begin position="213"/>
        <end position="230"/>
    </location>
</feature>
<feature type="transmembrane region" description="Helical" evidence="1">
    <location>
        <begin position="21"/>
        <end position="42"/>
    </location>
</feature>
<dbReference type="Proteomes" id="UP000595884">
    <property type="component" value="Chromosome"/>
</dbReference>
<feature type="transmembrane region" description="Helical" evidence="1">
    <location>
        <begin position="400"/>
        <end position="416"/>
    </location>
</feature>
<proteinExistence type="predicted"/>
<feature type="transmembrane region" description="Helical" evidence="1">
    <location>
        <begin position="342"/>
        <end position="364"/>
    </location>
</feature>
<accession>A0AAX1K4N3</accession>
<gene>
    <name evidence="2" type="ORF">IGS65_003965</name>
</gene>
<keyword evidence="1" id="KW-0812">Transmembrane</keyword>
<name>A0AAX1K4N3_STRMG</name>